<sequence>MNNILYVAIFGLAFSSYLKAEGINSIYCEKKTIPEYELNNGNASYFDSEGKTIECSVGGFIINIPSLKDPESILVTHDGNIPYTIAADKKSVVVVSKINNLSVDLVARKQVNKQPELNYISYSRDVDEKNIKVIDAAMDGRLDLRKTKVDKLIRHQVNIDNKWYDAYKGEKGKYFVELDGDVRKISYSKVIKGFVFE</sequence>
<organism evidence="1 2">
    <name type="scientific">Vibrio caribbeanicus ATCC BAA-2122</name>
    <dbReference type="NCBI Taxonomy" id="796620"/>
    <lineage>
        <taxon>Bacteria</taxon>
        <taxon>Pseudomonadati</taxon>
        <taxon>Pseudomonadota</taxon>
        <taxon>Gammaproteobacteria</taxon>
        <taxon>Vibrionales</taxon>
        <taxon>Vibrionaceae</taxon>
        <taxon>Vibrio</taxon>
    </lineage>
</organism>
<dbReference type="RefSeq" id="WP_009600497.1">
    <property type="nucleotide sequence ID" value="NZ_AEIU01000059.1"/>
</dbReference>
<dbReference type="AlphaFoldDB" id="E3BHM1"/>
<evidence type="ECO:0000313" key="1">
    <source>
        <dbReference type="EMBL" id="EFP97310.1"/>
    </source>
</evidence>
<dbReference type="EMBL" id="AEIU01000059">
    <property type="protein sequence ID" value="EFP97310.1"/>
    <property type="molecule type" value="Genomic_DNA"/>
</dbReference>
<reference evidence="1 2" key="1">
    <citation type="journal article" date="2012" name="Int. J. Syst. Evol. Microbiol.">
        <title>Vibrio caribbeanicus sp. nov., isolated from the marine sponge Scleritoderma cyanea.</title>
        <authorList>
            <person name="Hoffmann M."/>
            <person name="Monday S.R."/>
            <person name="Allard M.W."/>
            <person name="Strain E.A."/>
            <person name="Whittaker P."/>
            <person name="Naum M."/>
            <person name="McCarthy P.J."/>
            <person name="Lopez J.V."/>
            <person name="Fischer M."/>
            <person name="Brown E.W."/>
        </authorList>
    </citation>
    <scope>NUCLEOTIDE SEQUENCE [LARGE SCALE GENOMIC DNA]</scope>
    <source>
        <strain evidence="1 2">ATCC BAA-2122</strain>
    </source>
</reference>
<evidence type="ECO:0000313" key="2">
    <source>
        <dbReference type="Proteomes" id="UP000002943"/>
    </source>
</evidence>
<name>E3BHM1_9VIBR</name>
<dbReference type="STRING" id="796620.VIBC2010_17984"/>
<gene>
    <name evidence="1" type="ORF">VIBC2010_17984</name>
</gene>
<accession>E3BHM1</accession>
<dbReference type="Proteomes" id="UP000002943">
    <property type="component" value="Unassembled WGS sequence"/>
</dbReference>
<protein>
    <submittedName>
        <fullName evidence="1">Uncharacterized protein</fullName>
    </submittedName>
</protein>
<comment type="caution">
    <text evidence="1">The sequence shown here is derived from an EMBL/GenBank/DDBJ whole genome shotgun (WGS) entry which is preliminary data.</text>
</comment>
<keyword evidence="2" id="KW-1185">Reference proteome</keyword>
<proteinExistence type="predicted"/>